<evidence type="ECO:0000313" key="4">
    <source>
        <dbReference type="Proteomes" id="UP000219281"/>
    </source>
</evidence>
<keyword evidence="4" id="KW-1185">Reference proteome</keyword>
<organism evidence="3 4">
    <name type="scientific">Pedobacter xixiisoli</name>
    <dbReference type="NCBI Taxonomy" id="1476464"/>
    <lineage>
        <taxon>Bacteria</taxon>
        <taxon>Pseudomonadati</taxon>
        <taxon>Bacteroidota</taxon>
        <taxon>Sphingobacteriia</taxon>
        <taxon>Sphingobacteriales</taxon>
        <taxon>Sphingobacteriaceae</taxon>
        <taxon>Pedobacter</taxon>
    </lineage>
</organism>
<proteinExistence type="predicted"/>
<dbReference type="PROSITE" id="PS50943">
    <property type="entry name" value="HTH_CROC1"/>
    <property type="match status" value="1"/>
</dbReference>
<dbReference type="Proteomes" id="UP000219281">
    <property type="component" value="Unassembled WGS sequence"/>
</dbReference>
<dbReference type="GO" id="GO:0003677">
    <property type="term" value="F:DNA binding"/>
    <property type="evidence" value="ECO:0007669"/>
    <property type="project" value="UniProtKB-KW"/>
</dbReference>
<protein>
    <submittedName>
        <fullName evidence="3">Helix-turn-helix</fullName>
    </submittedName>
</protein>
<dbReference type="InterPro" id="IPR010982">
    <property type="entry name" value="Lambda_DNA-bd_dom_sf"/>
</dbReference>
<evidence type="ECO:0000256" key="1">
    <source>
        <dbReference type="ARBA" id="ARBA00023125"/>
    </source>
</evidence>
<dbReference type="RefSeq" id="WP_171047907.1">
    <property type="nucleotide sequence ID" value="NZ_OCMT01000003.1"/>
</dbReference>
<dbReference type="EMBL" id="OCMT01000003">
    <property type="protein sequence ID" value="SOD17785.1"/>
    <property type="molecule type" value="Genomic_DNA"/>
</dbReference>
<dbReference type="SMART" id="SM00530">
    <property type="entry name" value="HTH_XRE"/>
    <property type="match status" value="1"/>
</dbReference>
<dbReference type="InterPro" id="IPR001387">
    <property type="entry name" value="Cro/C1-type_HTH"/>
</dbReference>
<evidence type="ECO:0000313" key="3">
    <source>
        <dbReference type="EMBL" id="SOD17785.1"/>
    </source>
</evidence>
<dbReference type="PANTHER" id="PTHR46558">
    <property type="entry name" value="TRACRIPTIONAL REGULATORY PROTEIN-RELATED-RELATED"/>
    <property type="match status" value="1"/>
</dbReference>
<sequence length="86" mass="10128">MKFLADNLRYLRKAKSLSQKEFGEKFNLNRPRYAKYEEGGAEPPLEILMQIAAYYHISVDLLISADLRDVSQEEIQQLENIMCKFR</sequence>
<dbReference type="PANTHER" id="PTHR46558:SF11">
    <property type="entry name" value="HTH-TYPE TRANSCRIPTIONAL REGULATOR XRE"/>
    <property type="match status" value="1"/>
</dbReference>
<name>A0A286A7D0_9SPHI</name>
<evidence type="ECO:0000259" key="2">
    <source>
        <dbReference type="PROSITE" id="PS50943"/>
    </source>
</evidence>
<reference evidence="4" key="1">
    <citation type="submission" date="2017-09" db="EMBL/GenBank/DDBJ databases">
        <authorList>
            <person name="Varghese N."/>
            <person name="Submissions S."/>
        </authorList>
    </citation>
    <scope>NUCLEOTIDE SEQUENCE [LARGE SCALE GENOMIC DNA]</scope>
    <source>
        <strain evidence="4">CGMCC 1.12803</strain>
    </source>
</reference>
<dbReference type="CDD" id="cd00093">
    <property type="entry name" value="HTH_XRE"/>
    <property type="match status" value="1"/>
</dbReference>
<keyword evidence="1" id="KW-0238">DNA-binding</keyword>
<dbReference type="SUPFAM" id="SSF47413">
    <property type="entry name" value="lambda repressor-like DNA-binding domains"/>
    <property type="match status" value="1"/>
</dbReference>
<accession>A0A286A7D0</accession>
<dbReference type="Pfam" id="PF01381">
    <property type="entry name" value="HTH_3"/>
    <property type="match status" value="1"/>
</dbReference>
<dbReference type="AlphaFoldDB" id="A0A286A7D0"/>
<feature type="domain" description="HTH cro/C1-type" evidence="2">
    <location>
        <begin position="8"/>
        <end position="62"/>
    </location>
</feature>
<dbReference type="Gene3D" id="1.10.260.40">
    <property type="entry name" value="lambda repressor-like DNA-binding domains"/>
    <property type="match status" value="1"/>
</dbReference>
<gene>
    <name evidence="3" type="ORF">SAMN06297358_2686</name>
</gene>